<dbReference type="GO" id="GO:0005737">
    <property type="term" value="C:cytoplasm"/>
    <property type="evidence" value="ECO:0007669"/>
    <property type="project" value="TreeGrafter"/>
</dbReference>
<dbReference type="RefSeq" id="WP_184537746.1">
    <property type="nucleotide sequence ID" value="NZ_JACHJW010000001.1"/>
</dbReference>
<keyword evidence="3" id="KW-1185">Reference proteome</keyword>
<dbReference type="EMBL" id="JACHJW010000001">
    <property type="protein sequence ID" value="MBB4961900.1"/>
    <property type="molecule type" value="Genomic_DNA"/>
</dbReference>
<evidence type="ECO:0000313" key="3">
    <source>
        <dbReference type="Proteomes" id="UP000578819"/>
    </source>
</evidence>
<evidence type="ECO:0000259" key="1">
    <source>
        <dbReference type="Pfam" id="PF00668"/>
    </source>
</evidence>
<dbReference type="GO" id="GO:0003824">
    <property type="term" value="F:catalytic activity"/>
    <property type="evidence" value="ECO:0007669"/>
    <property type="project" value="InterPro"/>
</dbReference>
<feature type="domain" description="Condensation" evidence="1">
    <location>
        <begin position="27"/>
        <end position="355"/>
    </location>
</feature>
<dbReference type="Proteomes" id="UP000578819">
    <property type="component" value="Unassembled WGS sequence"/>
</dbReference>
<dbReference type="GO" id="GO:0008610">
    <property type="term" value="P:lipid biosynthetic process"/>
    <property type="evidence" value="ECO:0007669"/>
    <property type="project" value="UniProtKB-ARBA"/>
</dbReference>
<accession>A0A7W7SVT8</accession>
<protein>
    <recommendedName>
        <fullName evidence="1">Condensation domain-containing protein</fullName>
    </recommendedName>
</protein>
<organism evidence="2 3">
    <name type="scientific">Micromonospora polyrhachis</name>
    <dbReference type="NCBI Taxonomy" id="1282883"/>
    <lineage>
        <taxon>Bacteria</taxon>
        <taxon>Bacillati</taxon>
        <taxon>Actinomycetota</taxon>
        <taxon>Actinomycetes</taxon>
        <taxon>Micromonosporales</taxon>
        <taxon>Micromonosporaceae</taxon>
        <taxon>Micromonospora</taxon>
    </lineage>
</organism>
<dbReference type="PANTHER" id="PTHR45527:SF1">
    <property type="entry name" value="FATTY ACID SYNTHASE"/>
    <property type="match status" value="1"/>
</dbReference>
<comment type="caution">
    <text evidence="2">The sequence shown here is derived from an EMBL/GenBank/DDBJ whole genome shotgun (WGS) entry which is preliminary data.</text>
</comment>
<reference evidence="2 3" key="1">
    <citation type="submission" date="2020-08" db="EMBL/GenBank/DDBJ databases">
        <title>Sequencing the genomes of 1000 actinobacteria strains.</title>
        <authorList>
            <person name="Klenk H.-P."/>
        </authorList>
    </citation>
    <scope>NUCLEOTIDE SEQUENCE [LARGE SCALE GENOMIC DNA]</scope>
    <source>
        <strain evidence="2 3">DSM 45886</strain>
    </source>
</reference>
<dbReference type="Pfam" id="PF00668">
    <property type="entry name" value="Condensation"/>
    <property type="match status" value="1"/>
</dbReference>
<dbReference type="GO" id="GO:0043041">
    <property type="term" value="P:amino acid activation for nonribosomal peptide biosynthetic process"/>
    <property type="evidence" value="ECO:0007669"/>
    <property type="project" value="TreeGrafter"/>
</dbReference>
<sequence length="474" mass="52082">MHTSRPTVPRQLGQTKSAYADFHGEQATTAPLTWGQRAMWRSVAEFEAQENFLNLRRVLAVSSRVEADVQTVSRVVGQLVSRHESLRTRIEAVDGELRQRTFATGRLPLLVHAVSGGDPEGCSGGDPMGRSAAQALADRWGQPRFEHSDEWPLRVALVTVDHRVRQIVLVFSHSTVDFHAVEIVLRDLRLLLLRGKLTTRPGLQSVDVARREQQVERGRSDRAIAYWVRQFRQQPPGMLVTAGPGSTPRYRKGSLVSPAIDAATRLIAARHRVSTATVLLAAVAAVSTATSGGPGCGLVTMANNRFQPAYDDAVSKLNQLGFCALDLADQPSFTELLSRTRQASLDGYRHAYYDPAAMQSAFVELGLDFGTVLAPYCYVNDIRLPHEPRPAATGPDEAAVRAMRAATTFTWTEAFDRFAWRCRIQVVDAPGAVELVITTDTRYLSSDRAHRFLCEIEEALVVAAFAEDGAQAPA</sequence>
<dbReference type="PANTHER" id="PTHR45527">
    <property type="entry name" value="NONRIBOSOMAL PEPTIDE SYNTHETASE"/>
    <property type="match status" value="1"/>
</dbReference>
<dbReference type="GO" id="GO:0031177">
    <property type="term" value="F:phosphopantetheine binding"/>
    <property type="evidence" value="ECO:0007669"/>
    <property type="project" value="TreeGrafter"/>
</dbReference>
<evidence type="ECO:0000313" key="2">
    <source>
        <dbReference type="EMBL" id="MBB4961900.1"/>
    </source>
</evidence>
<dbReference type="InterPro" id="IPR001242">
    <property type="entry name" value="Condensation_dom"/>
</dbReference>
<name>A0A7W7SVT8_9ACTN</name>
<dbReference type="Gene3D" id="3.30.559.10">
    <property type="entry name" value="Chloramphenicol acetyltransferase-like domain"/>
    <property type="match status" value="1"/>
</dbReference>
<dbReference type="GO" id="GO:0044550">
    <property type="term" value="P:secondary metabolite biosynthetic process"/>
    <property type="evidence" value="ECO:0007669"/>
    <property type="project" value="TreeGrafter"/>
</dbReference>
<proteinExistence type="predicted"/>
<dbReference type="SUPFAM" id="SSF52777">
    <property type="entry name" value="CoA-dependent acyltransferases"/>
    <property type="match status" value="2"/>
</dbReference>
<gene>
    <name evidence="2" type="ORF">FHR38_005633</name>
</gene>
<dbReference type="Gene3D" id="3.30.559.30">
    <property type="entry name" value="Nonribosomal peptide synthetase, condensation domain"/>
    <property type="match status" value="1"/>
</dbReference>
<dbReference type="InterPro" id="IPR023213">
    <property type="entry name" value="CAT-like_dom_sf"/>
</dbReference>
<dbReference type="AlphaFoldDB" id="A0A7W7SVT8"/>